<reference evidence="1" key="1">
    <citation type="journal article" date="2020" name="Stud. Mycol.">
        <title>101 Dothideomycetes genomes: a test case for predicting lifestyles and emergence of pathogens.</title>
        <authorList>
            <person name="Haridas S."/>
            <person name="Albert R."/>
            <person name="Binder M."/>
            <person name="Bloem J."/>
            <person name="Labutti K."/>
            <person name="Salamov A."/>
            <person name="Andreopoulos B."/>
            <person name="Baker S."/>
            <person name="Barry K."/>
            <person name="Bills G."/>
            <person name="Bluhm B."/>
            <person name="Cannon C."/>
            <person name="Castanera R."/>
            <person name="Culley D."/>
            <person name="Daum C."/>
            <person name="Ezra D."/>
            <person name="Gonzalez J."/>
            <person name="Henrissat B."/>
            <person name="Kuo A."/>
            <person name="Liang C."/>
            <person name="Lipzen A."/>
            <person name="Lutzoni F."/>
            <person name="Magnuson J."/>
            <person name="Mondo S."/>
            <person name="Nolan M."/>
            <person name="Ohm R."/>
            <person name="Pangilinan J."/>
            <person name="Park H.-J."/>
            <person name="Ramirez L."/>
            <person name="Alfaro M."/>
            <person name="Sun H."/>
            <person name="Tritt A."/>
            <person name="Yoshinaga Y."/>
            <person name="Zwiers L.-H."/>
            <person name="Turgeon B."/>
            <person name="Goodwin S."/>
            <person name="Spatafora J."/>
            <person name="Crous P."/>
            <person name="Grigoriev I."/>
        </authorList>
    </citation>
    <scope>NUCLEOTIDE SEQUENCE</scope>
    <source>
        <strain evidence="1">CBS 207.26</strain>
    </source>
</reference>
<dbReference type="Gene3D" id="3.40.50.300">
    <property type="entry name" value="P-loop containing nucleotide triphosphate hydrolases"/>
    <property type="match status" value="1"/>
</dbReference>
<keyword evidence="2" id="KW-1185">Reference proteome</keyword>
<sequence length="60" mass="6640">LCSMAENADLEGMRTMGVLTKPDLVTDIATQDAIKDLILGKWNQLRLGYCVVKNRSADDQ</sequence>
<feature type="non-terminal residue" evidence="1">
    <location>
        <position position="1"/>
    </location>
</feature>
<organism evidence="1 2">
    <name type="scientific">Zopfia rhizophila CBS 207.26</name>
    <dbReference type="NCBI Taxonomy" id="1314779"/>
    <lineage>
        <taxon>Eukaryota</taxon>
        <taxon>Fungi</taxon>
        <taxon>Dikarya</taxon>
        <taxon>Ascomycota</taxon>
        <taxon>Pezizomycotina</taxon>
        <taxon>Dothideomycetes</taxon>
        <taxon>Dothideomycetes incertae sedis</taxon>
        <taxon>Zopfiaceae</taxon>
        <taxon>Zopfia</taxon>
    </lineage>
</organism>
<dbReference type="OrthoDB" id="3797314at2759"/>
<dbReference type="EMBL" id="ML994617">
    <property type="protein sequence ID" value="KAF2191277.1"/>
    <property type="molecule type" value="Genomic_DNA"/>
</dbReference>
<dbReference type="InterPro" id="IPR027417">
    <property type="entry name" value="P-loop_NTPase"/>
</dbReference>
<name>A0A6A6EGU9_9PEZI</name>
<gene>
    <name evidence="1" type="ORF">K469DRAFT_556667</name>
</gene>
<protein>
    <submittedName>
        <fullName evidence="1">Interferon-inducible Mx protein</fullName>
    </submittedName>
</protein>
<dbReference type="Proteomes" id="UP000800200">
    <property type="component" value="Unassembled WGS sequence"/>
</dbReference>
<accession>A0A6A6EGU9</accession>
<evidence type="ECO:0000313" key="2">
    <source>
        <dbReference type="Proteomes" id="UP000800200"/>
    </source>
</evidence>
<evidence type="ECO:0000313" key="1">
    <source>
        <dbReference type="EMBL" id="KAF2191277.1"/>
    </source>
</evidence>
<proteinExistence type="predicted"/>
<dbReference type="AlphaFoldDB" id="A0A6A6EGU9"/>
<dbReference type="SUPFAM" id="SSF52540">
    <property type="entry name" value="P-loop containing nucleoside triphosphate hydrolases"/>
    <property type="match status" value="1"/>
</dbReference>